<dbReference type="SMART" id="SM00506">
    <property type="entry name" value="A1pp"/>
    <property type="match status" value="1"/>
</dbReference>
<dbReference type="Pfam" id="PF01661">
    <property type="entry name" value="Macro"/>
    <property type="match status" value="1"/>
</dbReference>
<dbReference type="GO" id="GO:0140293">
    <property type="term" value="F:ADP-ribosylglutamate hydrolase activity"/>
    <property type="evidence" value="ECO:0007669"/>
    <property type="project" value="TreeGrafter"/>
</dbReference>
<accession>A0A9P0B6Q8</accession>
<dbReference type="InterPro" id="IPR002589">
    <property type="entry name" value="Macro_dom"/>
</dbReference>
<dbReference type="Gene3D" id="3.40.220.10">
    <property type="entry name" value="Leucine Aminopeptidase, subunit E, domain 1"/>
    <property type="match status" value="1"/>
</dbReference>
<dbReference type="OrthoDB" id="6133115at2759"/>
<protein>
    <recommendedName>
        <fullName evidence="1">Macro domain-containing protein</fullName>
    </recommendedName>
</protein>
<dbReference type="PANTHER" id="PTHR11106">
    <property type="entry name" value="GANGLIOSIDE INDUCED DIFFERENTIATION ASSOCIATED PROTEIN 2-RELATED"/>
    <property type="match status" value="1"/>
</dbReference>
<dbReference type="Proteomes" id="UP001154078">
    <property type="component" value="Chromosome 4"/>
</dbReference>
<reference evidence="2" key="1">
    <citation type="submission" date="2021-12" db="EMBL/GenBank/DDBJ databases">
        <authorList>
            <person name="King R."/>
        </authorList>
    </citation>
    <scope>NUCLEOTIDE SEQUENCE</scope>
</reference>
<dbReference type="SUPFAM" id="SSF52949">
    <property type="entry name" value="Macro domain-like"/>
    <property type="match status" value="1"/>
</dbReference>
<sequence length="237" mass="25957">MIALQTTADKSVKILRQTVRVIYSKGYGKMPTIQDIKTWKEYSGNSQLPKKIDTLPDVNLDNSKNAVLADKISIFEGDITTLQVDAIVNAANSSLRGGGGVDGAIHRKAGPELLKECITLNGCAAGEAKVTKGYKLPAKHVIHTVGPYGEKTNILQGCYKNSLDIMLDVKLRTIAFPCIATGIYGYPNLPAAHVASREVRKHLEKNHDAVDRVIFCVFLPEDKVIYEGILQSYFPTQ</sequence>
<evidence type="ECO:0000313" key="3">
    <source>
        <dbReference type="Proteomes" id="UP001154078"/>
    </source>
</evidence>
<dbReference type="GO" id="GO:0042278">
    <property type="term" value="P:purine nucleoside metabolic process"/>
    <property type="evidence" value="ECO:0007669"/>
    <property type="project" value="TreeGrafter"/>
</dbReference>
<evidence type="ECO:0000313" key="2">
    <source>
        <dbReference type="EMBL" id="CAH0556046.1"/>
    </source>
</evidence>
<keyword evidence="3" id="KW-1185">Reference proteome</keyword>
<name>A0A9P0B6Q8_BRAAE</name>
<evidence type="ECO:0000259" key="1">
    <source>
        <dbReference type="PROSITE" id="PS51154"/>
    </source>
</evidence>
<gene>
    <name evidence="2" type="ORF">MELIAE_LOCUS7250</name>
</gene>
<proteinExistence type="predicted"/>
<dbReference type="EMBL" id="OV121135">
    <property type="protein sequence ID" value="CAH0556046.1"/>
    <property type="molecule type" value="Genomic_DNA"/>
</dbReference>
<dbReference type="GO" id="GO:0006974">
    <property type="term" value="P:DNA damage response"/>
    <property type="evidence" value="ECO:0007669"/>
    <property type="project" value="TreeGrafter"/>
</dbReference>
<dbReference type="GO" id="GO:0140291">
    <property type="term" value="P:peptidyl-glutamate ADP-deribosylation"/>
    <property type="evidence" value="ECO:0007669"/>
    <property type="project" value="TreeGrafter"/>
</dbReference>
<dbReference type="CDD" id="cd02908">
    <property type="entry name" value="Macro_OAADPr_deacetylase"/>
    <property type="match status" value="1"/>
</dbReference>
<feature type="domain" description="Macro" evidence="1">
    <location>
        <begin position="59"/>
        <end position="234"/>
    </location>
</feature>
<dbReference type="GO" id="GO:0005654">
    <property type="term" value="C:nucleoplasm"/>
    <property type="evidence" value="ECO:0007669"/>
    <property type="project" value="TreeGrafter"/>
</dbReference>
<dbReference type="InterPro" id="IPR043472">
    <property type="entry name" value="Macro_dom-like"/>
</dbReference>
<dbReference type="PANTHER" id="PTHR11106:SF27">
    <property type="entry name" value="MACRO DOMAIN-CONTAINING PROTEIN"/>
    <property type="match status" value="1"/>
</dbReference>
<dbReference type="PROSITE" id="PS51154">
    <property type="entry name" value="MACRO"/>
    <property type="match status" value="1"/>
</dbReference>
<organism evidence="2 3">
    <name type="scientific">Brassicogethes aeneus</name>
    <name type="common">Rape pollen beetle</name>
    <name type="synonym">Meligethes aeneus</name>
    <dbReference type="NCBI Taxonomy" id="1431903"/>
    <lineage>
        <taxon>Eukaryota</taxon>
        <taxon>Metazoa</taxon>
        <taxon>Ecdysozoa</taxon>
        <taxon>Arthropoda</taxon>
        <taxon>Hexapoda</taxon>
        <taxon>Insecta</taxon>
        <taxon>Pterygota</taxon>
        <taxon>Neoptera</taxon>
        <taxon>Endopterygota</taxon>
        <taxon>Coleoptera</taxon>
        <taxon>Polyphaga</taxon>
        <taxon>Cucujiformia</taxon>
        <taxon>Nitidulidae</taxon>
        <taxon>Meligethinae</taxon>
        <taxon>Brassicogethes</taxon>
    </lineage>
</organism>
<dbReference type="AlphaFoldDB" id="A0A9P0B6Q8"/>